<evidence type="ECO:0000313" key="1">
    <source>
        <dbReference type="EMBL" id="KAK8398381.1"/>
    </source>
</evidence>
<sequence length="123" mass="13831">MGGSVASGVQITHTQNCSFVLPPQHFAVDEIRRVLRYTDTSQHKTQSNYKIKSRLLKPDRCLPPLPTGREGVVTPSCSNEQLFPRHGADKEKASLAFRVSRRLSLWLQEGRTLAVYASLRLQV</sequence>
<organism evidence="1 2">
    <name type="scientific">Scylla paramamosain</name>
    <name type="common">Mud crab</name>
    <dbReference type="NCBI Taxonomy" id="85552"/>
    <lineage>
        <taxon>Eukaryota</taxon>
        <taxon>Metazoa</taxon>
        <taxon>Ecdysozoa</taxon>
        <taxon>Arthropoda</taxon>
        <taxon>Crustacea</taxon>
        <taxon>Multicrustacea</taxon>
        <taxon>Malacostraca</taxon>
        <taxon>Eumalacostraca</taxon>
        <taxon>Eucarida</taxon>
        <taxon>Decapoda</taxon>
        <taxon>Pleocyemata</taxon>
        <taxon>Brachyura</taxon>
        <taxon>Eubrachyura</taxon>
        <taxon>Portunoidea</taxon>
        <taxon>Portunidae</taxon>
        <taxon>Portuninae</taxon>
        <taxon>Scylla</taxon>
    </lineage>
</organism>
<reference evidence="1 2" key="1">
    <citation type="submission" date="2023-03" db="EMBL/GenBank/DDBJ databases">
        <title>High-quality genome of Scylla paramamosain provides insights in environmental adaptation.</title>
        <authorList>
            <person name="Zhang L."/>
        </authorList>
    </citation>
    <scope>NUCLEOTIDE SEQUENCE [LARGE SCALE GENOMIC DNA]</scope>
    <source>
        <strain evidence="1">LZ_2023a</strain>
        <tissue evidence="1">Muscle</tissue>
    </source>
</reference>
<dbReference type="Proteomes" id="UP001487740">
    <property type="component" value="Unassembled WGS sequence"/>
</dbReference>
<dbReference type="AlphaFoldDB" id="A0AAW0UFZ5"/>
<name>A0AAW0UFZ5_SCYPA</name>
<proteinExistence type="predicted"/>
<evidence type="ECO:0000313" key="2">
    <source>
        <dbReference type="Proteomes" id="UP001487740"/>
    </source>
</evidence>
<dbReference type="EMBL" id="JARAKH010000012">
    <property type="protein sequence ID" value="KAK8398381.1"/>
    <property type="molecule type" value="Genomic_DNA"/>
</dbReference>
<keyword evidence="2" id="KW-1185">Reference proteome</keyword>
<accession>A0AAW0UFZ5</accession>
<protein>
    <submittedName>
        <fullName evidence="1">Uncharacterized protein</fullName>
    </submittedName>
</protein>
<gene>
    <name evidence="1" type="ORF">O3P69_003935</name>
</gene>
<comment type="caution">
    <text evidence="1">The sequence shown here is derived from an EMBL/GenBank/DDBJ whole genome shotgun (WGS) entry which is preliminary data.</text>
</comment>